<evidence type="ECO:0000313" key="11">
    <source>
        <dbReference type="Proteomes" id="UP000460435"/>
    </source>
</evidence>
<evidence type="ECO:0000256" key="5">
    <source>
        <dbReference type="ARBA" id="ARBA00022840"/>
    </source>
</evidence>
<name>A0A7K3LX30_9ACTN</name>
<keyword evidence="3" id="KW-1003">Cell membrane</keyword>
<sequence length="308" mass="32865">MSSSAAVEIASLVKHYGRTTAVDGISLTVRTGTITSVLGPNGAGKTTTIECCEGFRTPDSGTVRVLGLDPRRDGAQLRPRIGVMLQEGAGLYPGARAPELLTHLARLHAHPLAVAPLIERLELGESGRTPVRRLSGGQRQRVALAAALVGRPEVVFLDEPTAGVDPRMRRSVWDLLTQLRDDGVTVVLTTHLIDEAERLSDHVIIIDDGGLVTEGSPQELTRDADSSIRFTGPPRLDLSGLVDALPEGAAADEAAPGRYVIRATVNPQLLATVTSWCATHDIMPEGLQVGRKTLEDVVLERTGRKLTP</sequence>
<evidence type="ECO:0000256" key="3">
    <source>
        <dbReference type="ARBA" id="ARBA00022475"/>
    </source>
</evidence>
<dbReference type="AlphaFoldDB" id="A0A7K3LX30"/>
<dbReference type="GO" id="GO:0016887">
    <property type="term" value="F:ATP hydrolysis activity"/>
    <property type="evidence" value="ECO:0007669"/>
    <property type="project" value="InterPro"/>
</dbReference>
<evidence type="ECO:0000256" key="6">
    <source>
        <dbReference type="ARBA" id="ARBA00022967"/>
    </source>
</evidence>
<accession>A0A7K3LX30</accession>
<keyword evidence="6" id="KW-1278">Translocase</keyword>
<dbReference type="EMBL" id="WLZY01000001">
    <property type="protein sequence ID" value="NDL55584.1"/>
    <property type="molecule type" value="Genomic_DNA"/>
</dbReference>
<dbReference type="InterPro" id="IPR027417">
    <property type="entry name" value="P-loop_NTPase"/>
</dbReference>
<dbReference type="Pfam" id="PF00005">
    <property type="entry name" value="ABC_tran"/>
    <property type="match status" value="1"/>
</dbReference>
<keyword evidence="7" id="KW-0472">Membrane</keyword>
<evidence type="ECO:0000256" key="4">
    <source>
        <dbReference type="ARBA" id="ARBA00022741"/>
    </source>
</evidence>
<dbReference type="PROSITE" id="PS50893">
    <property type="entry name" value="ABC_TRANSPORTER_2"/>
    <property type="match status" value="1"/>
</dbReference>
<dbReference type="CDD" id="cd03230">
    <property type="entry name" value="ABC_DR_subfamily_A"/>
    <property type="match status" value="1"/>
</dbReference>
<reference evidence="10 11" key="1">
    <citation type="submission" date="2019-11" db="EMBL/GenBank/DDBJ databases">
        <authorList>
            <person name="Li X.-J."/>
            <person name="Feng X.-M."/>
        </authorList>
    </citation>
    <scope>NUCLEOTIDE SEQUENCE [LARGE SCALE GENOMIC DNA]</scope>
    <source>
        <strain evidence="10 11">XMNu-373</strain>
    </source>
</reference>
<evidence type="ECO:0000313" key="10">
    <source>
        <dbReference type="EMBL" id="NDL55584.1"/>
    </source>
</evidence>
<organism evidence="10 11">
    <name type="scientific">Phytoactinopolyspora mesophila</name>
    <dbReference type="NCBI Taxonomy" id="2650750"/>
    <lineage>
        <taxon>Bacteria</taxon>
        <taxon>Bacillati</taxon>
        <taxon>Actinomycetota</taxon>
        <taxon>Actinomycetes</taxon>
        <taxon>Jiangellales</taxon>
        <taxon>Jiangellaceae</taxon>
        <taxon>Phytoactinopolyspora</taxon>
    </lineage>
</organism>
<dbReference type="InterPro" id="IPR017871">
    <property type="entry name" value="ABC_transporter-like_CS"/>
</dbReference>
<dbReference type="PROSITE" id="PS00211">
    <property type="entry name" value="ABC_TRANSPORTER_1"/>
    <property type="match status" value="1"/>
</dbReference>
<keyword evidence="2" id="KW-0813">Transport</keyword>
<keyword evidence="8" id="KW-0046">Antibiotic resistance</keyword>
<dbReference type="GO" id="GO:0005886">
    <property type="term" value="C:plasma membrane"/>
    <property type="evidence" value="ECO:0007669"/>
    <property type="project" value="UniProtKB-SubCell"/>
</dbReference>
<feature type="domain" description="ABC transporter" evidence="9">
    <location>
        <begin position="7"/>
        <end position="233"/>
    </location>
</feature>
<comment type="subcellular location">
    <subcellularLocation>
        <location evidence="1">Cell membrane</location>
        <topology evidence="1">Peripheral membrane protein</topology>
    </subcellularLocation>
</comment>
<evidence type="ECO:0000256" key="2">
    <source>
        <dbReference type="ARBA" id="ARBA00022448"/>
    </source>
</evidence>
<dbReference type="Proteomes" id="UP000460435">
    <property type="component" value="Unassembled WGS sequence"/>
</dbReference>
<protein>
    <submittedName>
        <fullName evidence="10">ATP-binding cassette domain-containing protein</fullName>
    </submittedName>
</protein>
<dbReference type="SMART" id="SM00382">
    <property type="entry name" value="AAA"/>
    <property type="match status" value="1"/>
</dbReference>
<evidence type="ECO:0000256" key="8">
    <source>
        <dbReference type="ARBA" id="ARBA00023251"/>
    </source>
</evidence>
<keyword evidence="4" id="KW-0547">Nucleotide-binding</keyword>
<keyword evidence="5 10" id="KW-0067">ATP-binding</keyword>
<dbReference type="InterPro" id="IPR003593">
    <property type="entry name" value="AAA+_ATPase"/>
</dbReference>
<dbReference type="SUPFAM" id="SSF52540">
    <property type="entry name" value="P-loop containing nucleoside triphosphate hydrolases"/>
    <property type="match status" value="1"/>
</dbReference>
<keyword evidence="11" id="KW-1185">Reference proteome</keyword>
<dbReference type="GO" id="GO:0046677">
    <property type="term" value="P:response to antibiotic"/>
    <property type="evidence" value="ECO:0007669"/>
    <property type="project" value="UniProtKB-KW"/>
</dbReference>
<comment type="caution">
    <text evidence="10">The sequence shown here is derived from an EMBL/GenBank/DDBJ whole genome shotgun (WGS) entry which is preliminary data.</text>
</comment>
<dbReference type="InterPro" id="IPR050763">
    <property type="entry name" value="ABC_transporter_ATP-binding"/>
</dbReference>
<dbReference type="PANTHER" id="PTHR42711">
    <property type="entry name" value="ABC TRANSPORTER ATP-BINDING PROTEIN"/>
    <property type="match status" value="1"/>
</dbReference>
<evidence type="ECO:0000256" key="7">
    <source>
        <dbReference type="ARBA" id="ARBA00023136"/>
    </source>
</evidence>
<evidence type="ECO:0000256" key="1">
    <source>
        <dbReference type="ARBA" id="ARBA00004202"/>
    </source>
</evidence>
<dbReference type="GO" id="GO:0005524">
    <property type="term" value="F:ATP binding"/>
    <property type="evidence" value="ECO:0007669"/>
    <property type="project" value="UniProtKB-KW"/>
</dbReference>
<dbReference type="FunFam" id="3.40.50.300:FF:000589">
    <property type="entry name" value="ABC transporter, ATP-binding subunit"/>
    <property type="match status" value="1"/>
</dbReference>
<evidence type="ECO:0000259" key="9">
    <source>
        <dbReference type="PROSITE" id="PS50893"/>
    </source>
</evidence>
<dbReference type="InterPro" id="IPR003439">
    <property type="entry name" value="ABC_transporter-like_ATP-bd"/>
</dbReference>
<dbReference type="RefSeq" id="WP_162448283.1">
    <property type="nucleotide sequence ID" value="NZ_WLZY01000001.1"/>
</dbReference>
<gene>
    <name evidence="10" type="ORF">F7O44_00700</name>
</gene>
<dbReference type="PANTHER" id="PTHR42711:SF16">
    <property type="entry name" value="ABC TRANSPORTER ATP-BINDING PROTEIN"/>
    <property type="match status" value="1"/>
</dbReference>
<proteinExistence type="predicted"/>
<dbReference type="Gene3D" id="3.40.50.300">
    <property type="entry name" value="P-loop containing nucleotide triphosphate hydrolases"/>
    <property type="match status" value="1"/>
</dbReference>